<organism evidence="2 3">
    <name type="scientific">Bordetella flabilis</name>
    <dbReference type="NCBI Taxonomy" id="463014"/>
    <lineage>
        <taxon>Bacteria</taxon>
        <taxon>Pseudomonadati</taxon>
        <taxon>Pseudomonadota</taxon>
        <taxon>Betaproteobacteria</taxon>
        <taxon>Burkholderiales</taxon>
        <taxon>Alcaligenaceae</taxon>
        <taxon>Bordetella</taxon>
    </lineage>
</organism>
<feature type="region of interest" description="Disordered" evidence="1">
    <location>
        <begin position="124"/>
        <end position="154"/>
    </location>
</feature>
<dbReference type="AlphaFoldDB" id="A0A193GG48"/>
<dbReference type="PANTHER" id="PTHR38767:SF1">
    <property type="entry name" value="DNA POLYMERASE III SUBUNIT CHI"/>
    <property type="match status" value="1"/>
</dbReference>
<protein>
    <submittedName>
        <fullName evidence="2">DNA polymerase III subunit chi</fullName>
    </submittedName>
</protein>
<dbReference type="GO" id="GO:0003887">
    <property type="term" value="F:DNA-directed DNA polymerase activity"/>
    <property type="evidence" value="ECO:0007669"/>
    <property type="project" value="InterPro"/>
</dbReference>
<dbReference type="GO" id="GO:0006260">
    <property type="term" value="P:DNA replication"/>
    <property type="evidence" value="ECO:0007669"/>
    <property type="project" value="InterPro"/>
</dbReference>
<dbReference type="OrthoDB" id="5297568at2"/>
<dbReference type="Proteomes" id="UP000091926">
    <property type="component" value="Chromosome"/>
</dbReference>
<dbReference type="GO" id="GO:0003677">
    <property type="term" value="F:DNA binding"/>
    <property type="evidence" value="ECO:0007669"/>
    <property type="project" value="InterPro"/>
</dbReference>
<name>A0A193GG48_9BORD</name>
<keyword evidence="3" id="KW-1185">Reference proteome</keyword>
<proteinExistence type="predicted"/>
<dbReference type="PANTHER" id="PTHR38767">
    <property type="entry name" value="DNA POLYMERASE III SUBUNIT CHI"/>
    <property type="match status" value="1"/>
</dbReference>
<feature type="compositionally biased region" description="Basic and acidic residues" evidence="1">
    <location>
        <begin position="124"/>
        <end position="135"/>
    </location>
</feature>
<dbReference type="GO" id="GO:0032298">
    <property type="term" value="P:positive regulation of DNA-templated DNA replication initiation"/>
    <property type="evidence" value="ECO:0007669"/>
    <property type="project" value="TreeGrafter"/>
</dbReference>
<dbReference type="STRING" id="463014.BAU07_18160"/>
<gene>
    <name evidence="2" type="ORF">BAU07_18160</name>
</gene>
<dbReference type="InterPro" id="IPR036768">
    <property type="entry name" value="PolIII_chi_sf"/>
</dbReference>
<reference evidence="2 3" key="1">
    <citation type="submission" date="2016-06" db="EMBL/GenBank/DDBJ databases">
        <title>Complete genome sequences of Bordetella bronchialis and Bordetella flabilis.</title>
        <authorList>
            <person name="LiPuma J.J."/>
            <person name="Spilker T."/>
        </authorList>
    </citation>
    <scope>NUCLEOTIDE SEQUENCE [LARGE SCALE GENOMIC DNA]</scope>
    <source>
        <strain evidence="2 3">AU10664</strain>
    </source>
</reference>
<evidence type="ECO:0000256" key="1">
    <source>
        <dbReference type="SAM" id="MobiDB-lite"/>
    </source>
</evidence>
<dbReference type="InterPro" id="IPR007459">
    <property type="entry name" value="DNA_pol3_chi"/>
</dbReference>
<evidence type="ECO:0000313" key="3">
    <source>
        <dbReference type="Proteomes" id="UP000091926"/>
    </source>
</evidence>
<accession>A0A193GG48</accession>
<dbReference type="Gene3D" id="3.40.50.10110">
    <property type="entry name" value="DNA polymerase III subunit chi"/>
    <property type="match status" value="1"/>
</dbReference>
<dbReference type="RefSeq" id="WP_066660448.1">
    <property type="nucleotide sequence ID" value="NZ_CBCSCL010000004.1"/>
</dbReference>
<evidence type="ECO:0000313" key="2">
    <source>
        <dbReference type="EMBL" id="ANN78785.1"/>
    </source>
</evidence>
<dbReference type="EMBL" id="CP016172">
    <property type="protein sequence ID" value="ANN78785.1"/>
    <property type="molecule type" value="Genomic_DNA"/>
</dbReference>
<dbReference type="Pfam" id="PF04364">
    <property type="entry name" value="DNA_pol3_chi"/>
    <property type="match status" value="1"/>
</dbReference>
<dbReference type="SUPFAM" id="SSF102400">
    <property type="entry name" value="DNA polymerase III chi subunit"/>
    <property type="match status" value="1"/>
</dbReference>
<dbReference type="KEGG" id="bfz:BAU07_18160"/>
<sequence length="154" mass="16876">MARIDFAFGAPDRLRTACQVARKQYLAGQPLVVYCTDPVRLNAFDRMLWAFDDISFVPHVLATDPLAPETPVVLTAADPAPLADRAPSATAGRPPAWLLNLDDACPPNYQAFARILEIVSADGDDRQPARQRWRDYQAQGETPHSHAIGAKPAD</sequence>